<dbReference type="AlphaFoldDB" id="A0A1F5Z734"/>
<evidence type="ECO:0000313" key="1">
    <source>
        <dbReference type="EMBL" id="OGG07952.1"/>
    </source>
</evidence>
<accession>A0A1F5Z734</accession>
<dbReference type="EMBL" id="MFJF01000006">
    <property type="protein sequence ID" value="OGG07952.1"/>
    <property type="molecule type" value="Genomic_DNA"/>
</dbReference>
<comment type="caution">
    <text evidence="1">The sequence shown here is derived from an EMBL/GenBank/DDBJ whole genome shotgun (WGS) entry which is preliminary data.</text>
</comment>
<protein>
    <submittedName>
        <fullName evidence="1">Uncharacterized protein</fullName>
    </submittedName>
</protein>
<gene>
    <name evidence="1" type="ORF">A2777_00180</name>
</gene>
<name>A0A1F5Z734_9BACT</name>
<sequence length="247" mass="27817">MLEAGDNGNGKSLELLTEDVKSILWQRYLNSINQSTYPFTVRERDAMTLVRSRTFQPGDKVEVRQPENEMSITVFTGVKDVALGGAVTQLWDDESLKILTKLIGAGLNYNTIRKNLLSRRPLPFDIKIFLGRAVSEERVTETINESLDLALTELEADLNNKDSSIRDIGKNETLRVFMGGLSGIDMVPSRPAEAVIDRIENIRGTKVSLPYYPTPDRPYSISLNFQDGLSVKLNEYIGQYRLMNIRA</sequence>
<reference evidence="1 2" key="1">
    <citation type="journal article" date="2016" name="Nat. Commun.">
        <title>Thousands of microbial genomes shed light on interconnected biogeochemical processes in an aquifer system.</title>
        <authorList>
            <person name="Anantharaman K."/>
            <person name="Brown C.T."/>
            <person name="Hug L.A."/>
            <person name="Sharon I."/>
            <person name="Castelle C.J."/>
            <person name="Probst A.J."/>
            <person name="Thomas B.C."/>
            <person name="Singh A."/>
            <person name="Wilkins M.J."/>
            <person name="Karaoz U."/>
            <person name="Brodie E.L."/>
            <person name="Williams K.H."/>
            <person name="Hubbard S.S."/>
            <person name="Banfield J.F."/>
        </authorList>
    </citation>
    <scope>NUCLEOTIDE SEQUENCE [LARGE SCALE GENOMIC DNA]</scope>
</reference>
<organism evidence="1 2">
    <name type="scientific">Candidatus Gottesmanbacteria bacterium RIFCSPHIGHO2_01_FULL_40_15</name>
    <dbReference type="NCBI Taxonomy" id="1798376"/>
    <lineage>
        <taxon>Bacteria</taxon>
        <taxon>Candidatus Gottesmaniibacteriota</taxon>
    </lineage>
</organism>
<evidence type="ECO:0000313" key="2">
    <source>
        <dbReference type="Proteomes" id="UP000177354"/>
    </source>
</evidence>
<dbReference type="Proteomes" id="UP000177354">
    <property type="component" value="Unassembled WGS sequence"/>
</dbReference>
<proteinExistence type="predicted"/>